<name>A0A1G2SL13_9BACT</name>
<comment type="caution">
    <text evidence="1">The sequence shown here is derived from an EMBL/GenBank/DDBJ whole genome shotgun (WGS) entry which is preliminary data.</text>
</comment>
<dbReference type="EMBL" id="MHUZ01000020">
    <property type="protein sequence ID" value="OHA85686.1"/>
    <property type="molecule type" value="Genomic_DNA"/>
</dbReference>
<evidence type="ECO:0000313" key="1">
    <source>
        <dbReference type="EMBL" id="OHA85686.1"/>
    </source>
</evidence>
<protein>
    <recommendedName>
        <fullName evidence="3">UDP-N-acetylglucosamine 2-epimerase domain-containing protein</fullName>
    </recommendedName>
</protein>
<sequence>MKRDALLVTKDIGGVRVVCPLADALKHDGWSTRVIAEGKSLPLWRETGHTLLVGGQLAQPLDIDAAEVILRSENPGVVITTLGSPINLEDAFSHAANRLDIPLVWFPDVWGAETRSQAIPDIVFAFDETERLVLEGQPRFEHSRIEVVGHPLADEMLAGPSDEAQRIAVGAHIENSTIILIAGQGEYTGDMIDFVANSIAHFTEGKFIIIPRFHPKYKDDKPEWIAAWRERLDAIQDAAVIEVDPRVSTDDLARVADITVSSFSTTLTYAALAGKIPISVTTPAARAAMVKSTGLDHYPPTRIGAAIEATEPMHLALDSLRKKLGGQEAFSVEAFDARRAIRVIKGLALRPEAKVS</sequence>
<organism evidence="1 2">
    <name type="scientific">Candidatus Yonathbacteria bacterium RIFOXYD1_FULL_52_36</name>
    <dbReference type="NCBI Taxonomy" id="1802730"/>
    <lineage>
        <taxon>Bacteria</taxon>
        <taxon>Candidatus Yonathiibacteriota</taxon>
    </lineage>
</organism>
<gene>
    <name evidence="1" type="ORF">A2591_02530</name>
</gene>
<evidence type="ECO:0008006" key="3">
    <source>
        <dbReference type="Google" id="ProtNLM"/>
    </source>
</evidence>
<dbReference type="AlphaFoldDB" id="A0A1G2SL13"/>
<dbReference type="Proteomes" id="UP000178168">
    <property type="component" value="Unassembled WGS sequence"/>
</dbReference>
<accession>A0A1G2SL13</accession>
<dbReference type="STRING" id="1802730.A2591_02530"/>
<evidence type="ECO:0000313" key="2">
    <source>
        <dbReference type="Proteomes" id="UP000178168"/>
    </source>
</evidence>
<reference evidence="1 2" key="1">
    <citation type="journal article" date="2016" name="Nat. Commun.">
        <title>Thousands of microbial genomes shed light on interconnected biogeochemical processes in an aquifer system.</title>
        <authorList>
            <person name="Anantharaman K."/>
            <person name="Brown C.T."/>
            <person name="Hug L.A."/>
            <person name="Sharon I."/>
            <person name="Castelle C.J."/>
            <person name="Probst A.J."/>
            <person name="Thomas B.C."/>
            <person name="Singh A."/>
            <person name="Wilkins M.J."/>
            <person name="Karaoz U."/>
            <person name="Brodie E.L."/>
            <person name="Williams K.H."/>
            <person name="Hubbard S.S."/>
            <person name="Banfield J.F."/>
        </authorList>
    </citation>
    <scope>NUCLEOTIDE SEQUENCE [LARGE SCALE GENOMIC DNA]</scope>
</reference>
<proteinExistence type="predicted"/>